<evidence type="ECO:0000256" key="2">
    <source>
        <dbReference type="ARBA" id="ARBA00011255"/>
    </source>
</evidence>
<dbReference type="PANTHER" id="PTHR30288:SF0">
    <property type="entry name" value="FLAGELLAR HOOK-ASSOCIATED PROTEIN 2"/>
    <property type="match status" value="1"/>
</dbReference>
<name>A0A2A9EGQ3_9MICO</name>
<keyword evidence="8" id="KW-0282">Flagellum</keyword>
<keyword evidence="9" id="KW-1185">Reference proteome</keyword>
<dbReference type="InterPro" id="IPR003481">
    <property type="entry name" value="FliD_N"/>
</dbReference>
<dbReference type="PANTHER" id="PTHR30288">
    <property type="entry name" value="FLAGELLAR CAP/ASSEMBLY PROTEIN FLID"/>
    <property type="match status" value="1"/>
</dbReference>
<dbReference type="InterPro" id="IPR040026">
    <property type="entry name" value="FliD"/>
</dbReference>
<dbReference type="GO" id="GO:0007155">
    <property type="term" value="P:cell adhesion"/>
    <property type="evidence" value="ECO:0007669"/>
    <property type="project" value="InterPro"/>
</dbReference>
<dbReference type="GO" id="GO:0009424">
    <property type="term" value="C:bacterial-type flagellum hook"/>
    <property type="evidence" value="ECO:0007669"/>
    <property type="project" value="UniProtKB-UniRule"/>
</dbReference>
<dbReference type="GO" id="GO:0005576">
    <property type="term" value="C:extracellular region"/>
    <property type="evidence" value="ECO:0007669"/>
    <property type="project" value="UniProtKB-SubCell"/>
</dbReference>
<evidence type="ECO:0000313" key="9">
    <source>
        <dbReference type="Proteomes" id="UP000221394"/>
    </source>
</evidence>
<comment type="similarity">
    <text evidence="1 5">Belongs to the FliD family.</text>
</comment>
<evidence type="ECO:0000256" key="4">
    <source>
        <dbReference type="ARBA" id="ARBA00023143"/>
    </source>
</evidence>
<accession>A0A2A9EGQ3</accession>
<evidence type="ECO:0000256" key="3">
    <source>
        <dbReference type="ARBA" id="ARBA00023054"/>
    </source>
</evidence>
<keyword evidence="4 5" id="KW-0975">Bacterial flagellum</keyword>
<feature type="domain" description="Flagellar hook-associated protein 2 N-terminal" evidence="6">
    <location>
        <begin position="11"/>
        <end position="106"/>
    </location>
</feature>
<evidence type="ECO:0000259" key="7">
    <source>
        <dbReference type="Pfam" id="PF07195"/>
    </source>
</evidence>
<evidence type="ECO:0000256" key="1">
    <source>
        <dbReference type="ARBA" id="ARBA00009764"/>
    </source>
</evidence>
<keyword evidence="3" id="KW-0175">Coiled coil</keyword>
<reference evidence="8 9" key="1">
    <citation type="submission" date="2017-10" db="EMBL/GenBank/DDBJ databases">
        <title>Sequencing the genomes of 1000 actinobacteria strains.</title>
        <authorList>
            <person name="Klenk H.-P."/>
        </authorList>
    </citation>
    <scope>NUCLEOTIDE SEQUENCE [LARGE SCALE GENOMIC DNA]</scope>
    <source>
        <strain evidence="8 9">DSM 21574</strain>
    </source>
</reference>
<dbReference type="AlphaFoldDB" id="A0A2A9EGQ3"/>
<sequence>MAGLAIDGLSSGLDTTALINSLIAIEGNQQVLLKQKQSTSSSLVTALQALNTRVASLAEAAKTATKDSSWGAVKGTSSAESVVVTAASGAVPSTLSFTVDRVATSQSSLLTVPADLDADNPTLTISLGGKDTAVTALTTDPRDIAAAINSSDAGVKAAVINVGTADAPSYRLQLTGTETGAANTFTVSYASGGGTTAASLSQVRAAGDAQITLFPGTDAAQSMTSSTNAFNGVLADVTITVSKVEAEAVTVDVVRDTEALTSLAKNLVSNIEVVLSEISSRTKATTGTAEDGGTKLTPGLFGGDATIRMLQQDILAQASAPIDGVSPADVGIVISRDGTFTFDEEKFTAALAADPAKVQKIVSGVAANVQAVADRASDKVDGTLTTRIKSTQDAVSELGNRISDWDDRLARRRETLVRIYSALEVSMSKMQSTSSWLASQLEQLNASK</sequence>
<dbReference type="GO" id="GO:0071973">
    <property type="term" value="P:bacterial-type flagellum-dependent cell motility"/>
    <property type="evidence" value="ECO:0007669"/>
    <property type="project" value="TreeGrafter"/>
</dbReference>
<comment type="subunit">
    <text evidence="2 5">Homopentamer.</text>
</comment>
<dbReference type="Pfam" id="PF07195">
    <property type="entry name" value="FliD_C"/>
    <property type="match status" value="1"/>
</dbReference>
<evidence type="ECO:0000313" key="8">
    <source>
        <dbReference type="EMBL" id="PFG37409.1"/>
    </source>
</evidence>
<gene>
    <name evidence="8" type="ORF">ATL41_2171</name>
</gene>
<keyword evidence="8" id="KW-0966">Cell projection</keyword>
<protein>
    <recommendedName>
        <fullName evidence="5">Flagellar hook-associated protein 2</fullName>
        <shortName evidence="5">HAP2</shortName>
    </recommendedName>
    <alternativeName>
        <fullName evidence="5">Flagellar cap protein</fullName>
    </alternativeName>
</protein>
<dbReference type="Proteomes" id="UP000221394">
    <property type="component" value="Unassembled WGS sequence"/>
</dbReference>
<dbReference type="InterPro" id="IPR010809">
    <property type="entry name" value="FliD_C"/>
</dbReference>
<dbReference type="GO" id="GO:0009421">
    <property type="term" value="C:bacterial-type flagellum filament cap"/>
    <property type="evidence" value="ECO:0007669"/>
    <property type="project" value="InterPro"/>
</dbReference>
<evidence type="ECO:0000256" key="5">
    <source>
        <dbReference type="RuleBase" id="RU362066"/>
    </source>
</evidence>
<dbReference type="EMBL" id="PDJH01000001">
    <property type="protein sequence ID" value="PFG37409.1"/>
    <property type="molecule type" value="Genomic_DNA"/>
</dbReference>
<proteinExistence type="inferred from homology"/>
<keyword evidence="8" id="KW-0969">Cilium</keyword>
<evidence type="ECO:0000259" key="6">
    <source>
        <dbReference type="Pfam" id="PF02465"/>
    </source>
</evidence>
<keyword evidence="5" id="KW-0964">Secreted</keyword>
<feature type="domain" description="Flagellar hook-associated protein 2 C-terminal" evidence="7">
    <location>
        <begin position="219"/>
        <end position="432"/>
    </location>
</feature>
<dbReference type="OrthoDB" id="5241527at2"/>
<comment type="function">
    <text evidence="5">Required for morphogenesis and for the elongation of the flagellar filament by facilitating polymerization of the flagellin monomers at the tip of growing filament. Forms a capping structure, which prevents flagellin subunits (transported through the central channel of the flagellum) from leaking out without polymerization at the distal end.</text>
</comment>
<comment type="caution">
    <text evidence="8">The sequence shown here is derived from an EMBL/GenBank/DDBJ whole genome shotgun (WGS) entry which is preliminary data.</text>
</comment>
<dbReference type="RefSeq" id="WP_098458464.1">
    <property type="nucleotide sequence ID" value="NZ_PDJH01000001.1"/>
</dbReference>
<organism evidence="8 9">
    <name type="scientific">Flavimobilis soli</name>
    <dbReference type="NCBI Taxonomy" id="442709"/>
    <lineage>
        <taxon>Bacteria</taxon>
        <taxon>Bacillati</taxon>
        <taxon>Actinomycetota</taxon>
        <taxon>Actinomycetes</taxon>
        <taxon>Micrococcales</taxon>
        <taxon>Jonesiaceae</taxon>
        <taxon>Flavimobilis</taxon>
    </lineage>
</organism>
<dbReference type="Pfam" id="PF02465">
    <property type="entry name" value="FliD_N"/>
    <property type="match status" value="1"/>
</dbReference>
<comment type="subcellular location">
    <subcellularLocation>
        <location evidence="5">Secreted</location>
    </subcellularLocation>
    <subcellularLocation>
        <location evidence="5">Bacterial flagellum</location>
    </subcellularLocation>
</comment>